<evidence type="ECO:0000259" key="8">
    <source>
        <dbReference type="Pfam" id="PF01757"/>
    </source>
</evidence>
<feature type="transmembrane region" description="Helical" evidence="7">
    <location>
        <begin position="243"/>
        <end position="259"/>
    </location>
</feature>
<keyword evidence="4 7" id="KW-0812">Transmembrane</keyword>
<evidence type="ECO:0000256" key="3">
    <source>
        <dbReference type="ARBA" id="ARBA00022475"/>
    </source>
</evidence>
<name>A0A368TMC6_9GAMM</name>
<reference evidence="9 10" key="1">
    <citation type="submission" date="2018-07" db="EMBL/GenBank/DDBJ databases">
        <title>Halomonas rutogse sp. nov., isolated from Lake TangqianCo on Tibetan Plateau.</title>
        <authorList>
            <person name="Lu H."/>
            <person name="Xing P."/>
            <person name="Wu Q."/>
        </authorList>
    </citation>
    <scope>NUCLEOTIDE SEQUENCE [LARGE SCALE GENOMIC DNA]</scope>
    <source>
        <strain evidence="9 10">TQ8S</strain>
    </source>
</reference>
<feature type="transmembrane region" description="Helical" evidence="7">
    <location>
        <begin position="148"/>
        <end position="165"/>
    </location>
</feature>
<dbReference type="Proteomes" id="UP000253204">
    <property type="component" value="Unassembled WGS sequence"/>
</dbReference>
<keyword evidence="6 7" id="KW-0472">Membrane</keyword>
<dbReference type="Pfam" id="PF01757">
    <property type="entry name" value="Acyl_transf_3"/>
    <property type="match status" value="1"/>
</dbReference>
<evidence type="ECO:0000256" key="4">
    <source>
        <dbReference type="ARBA" id="ARBA00022692"/>
    </source>
</evidence>
<feature type="transmembrane region" description="Helical" evidence="7">
    <location>
        <begin position="271"/>
        <end position="289"/>
    </location>
</feature>
<evidence type="ECO:0000256" key="5">
    <source>
        <dbReference type="ARBA" id="ARBA00022989"/>
    </source>
</evidence>
<dbReference type="PANTHER" id="PTHR40074">
    <property type="entry name" value="O-ACETYLTRANSFERASE WECH"/>
    <property type="match status" value="1"/>
</dbReference>
<comment type="subcellular location">
    <subcellularLocation>
        <location evidence="1">Cell membrane</location>
        <topology evidence="1">Multi-pass membrane protein</topology>
    </subcellularLocation>
</comment>
<accession>A0A368TMC6</accession>
<comment type="caution">
    <text evidence="9">The sequence shown here is derived from an EMBL/GenBank/DDBJ whole genome shotgun (WGS) entry which is preliminary data.</text>
</comment>
<proteinExistence type="inferred from homology"/>
<feature type="domain" description="Acyltransferase 3" evidence="8">
    <location>
        <begin position="9"/>
        <end position="316"/>
    </location>
</feature>
<organism evidence="9 10">
    <name type="scientific">Vreelandella rituensis</name>
    <dbReference type="NCBI Taxonomy" id="2282306"/>
    <lineage>
        <taxon>Bacteria</taxon>
        <taxon>Pseudomonadati</taxon>
        <taxon>Pseudomonadota</taxon>
        <taxon>Gammaproteobacteria</taxon>
        <taxon>Oceanospirillales</taxon>
        <taxon>Halomonadaceae</taxon>
        <taxon>Vreelandella</taxon>
    </lineage>
</organism>
<feature type="transmembrane region" description="Helical" evidence="7">
    <location>
        <begin position="218"/>
        <end position="237"/>
    </location>
</feature>
<dbReference type="EMBL" id="QPIJ01000111">
    <property type="protein sequence ID" value="RCV85731.1"/>
    <property type="molecule type" value="Genomic_DNA"/>
</dbReference>
<keyword evidence="3" id="KW-1003">Cell membrane</keyword>
<evidence type="ECO:0000256" key="1">
    <source>
        <dbReference type="ARBA" id="ARBA00004651"/>
    </source>
</evidence>
<dbReference type="GO" id="GO:0016413">
    <property type="term" value="F:O-acetyltransferase activity"/>
    <property type="evidence" value="ECO:0007669"/>
    <property type="project" value="TreeGrafter"/>
</dbReference>
<keyword evidence="10" id="KW-1185">Reference proteome</keyword>
<feature type="transmembrane region" description="Helical" evidence="7">
    <location>
        <begin position="177"/>
        <end position="198"/>
    </location>
</feature>
<evidence type="ECO:0000313" key="9">
    <source>
        <dbReference type="EMBL" id="RCV85731.1"/>
    </source>
</evidence>
<dbReference type="GO" id="GO:0009246">
    <property type="term" value="P:enterobacterial common antigen biosynthetic process"/>
    <property type="evidence" value="ECO:0007669"/>
    <property type="project" value="TreeGrafter"/>
</dbReference>
<keyword evidence="9" id="KW-0808">Transferase</keyword>
<comment type="similarity">
    <text evidence="2">Belongs to the acyltransferase 3 family.</text>
</comment>
<feature type="transmembrane region" description="Helical" evidence="7">
    <location>
        <begin position="7"/>
        <end position="24"/>
    </location>
</feature>
<feature type="transmembrane region" description="Helical" evidence="7">
    <location>
        <begin position="112"/>
        <end position="136"/>
    </location>
</feature>
<dbReference type="RefSeq" id="WP_114488724.1">
    <property type="nucleotide sequence ID" value="NZ_CBCSHM010000143.1"/>
</dbReference>
<feature type="transmembrane region" description="Helical" evidence="7">
    <location>
        <begin position="301"/>
        <end position="322"/>
    </location>
</feature>
<dbReference type="GO" id="GO:0005886">
    <property type="term" value="C:plasma membrane"/>
    <property type="evidence" value="ECO:0007669"/>
    <property type="project" value="UniProtKB-SubCell"/>
</dbReference>
<evidence type="ECO:0000256" key="2">
    <source>
        <dbReference type="ARBA" id="ARBA00007400"/>
    </source>
</evidence>
<feature type="transmembrane region" description="Helical" evidence="7">
    <location>
        <begin position="75"/>
        <end position="92"/>
    </location>
</feature>
<feature type="transmembrane region" description="Helical" evidence="7">
    <location>
        <begin position="44"/>
        <end position="63"/>
    </location>
</feature>
<evidence type="ECO:0000313" key="10">
    <source>
        <dbReference type="Proteomes" id="UP000253204"/>
    </source>
</evidence>
<dbReference type="PANTHER" id="PTHR40074:SF2">
    <property type="entry name" value="O-ACETYLTRANSFERASE WECH"/>
    <property type="match status" value="1"/>
</dbReference>
<sequence>MQRIEEVYWLRAYGCLAVFSFHLLDHLEQHVDTLALNLARIPTVLGTPIFIFISIFLFSARYGRNIPAGFLGNRVKYVMLPYLVYGLAYSVAEFMRLRTLGIDAGLWAILQEYILFAGWHGYFLIIAAQFYAFYWLYGRLDLARWLPATPWLLIGSLISMGWWGYWQWKSTLPPGYLHWIAPLGWLYLFFLALVLAQYYGATFDKRPDWMVKLAQPRWLIAMTSLIVLLSLPGWLSYSSKEVWVVPLFLLFTLWLMKCLKGRRAPPLVRRLNEFSFGIYLTHPMLFNLVDSLGAGERLSPVLYAFALAVVGMVGSIGWNLIVNRWQWGGLLFGKRMQLA</sequence>
<dbReference type="AlphaFoldDB" id="A0A368TMC6"/>
<evidence type="ECO:0000256" key="7">
    <source>
        <dbReference type="SAM" id="Phobius"/>
    </source>
</evidence>
<gene>
    <name evidence="9" type="ORF">DU506_20645</name>
</gene>
<dbReference type="OrthoDB" id="1072135at2"/>
<keyword evidence="5 7" id="KW-1133">Transmembrane helix</keyword>
<dbReference type="InterPro" id="IPR002656">
    <property type="entry name" value="Acyl_transf_3_dom"/>
</dbReference>
<protein>
    <submittedName>
        <fullName evidence="9">Acyltransferase</fullName>
    </submittedName>
</protein>
<keyword evidence="9" id="KW-0012">Acyltransferase</keyword>
<evidence type="ECO:0000256" key="6">
    <source>
        <dbReference type="ARBA" id="ARBA00023136"/>
    </source>
</evidence>